<keyword evidence="4" id="KW-0833">Ubl conjugation pathway</keyword>
<evidence type="ECO:0000256" key="6">
    <source>
        <dbReference type="SAM" id="MobiDB-lite"/>
    </source>
</evidence>
<evidence type="ECO:0000313" key="8">
    <source>
        <dbReference type="EMBL" id="GMH05648.1"/>
    </source>
</evidence>
<dbReference type="PANTHER" id="PTHR46116">
    <property type="entry name" value="(E3-INDEPENDENT) E2 UBIQUITIN-CONJUGATING ENZYME"/>
    <property type="match status" value="1"/>
</dbReference>
<evidence type="ECO:0000313" key="9">
    <source>
        <dbReference type="Proteomes" id="UP001279734"/>
    </source>
</evidence>
<dbReference type="GO" id="GO:0005524">
    <property type="term" value="F:ATP binding"/>
    <property type="evidence" value="ECO:0007669"/>
    <property type="project" value="UniProtKB-KW"/>
</dbReference>
<dbReference type="AlphaFoldDB" id="A0AAD3S735"/>
<reference evidence="8" key="1">
    <citation type="submission" date="2023-05" db="EMBL/GenBank/DDBJ databases">
        <title>Nepenthes gracilis genome sequencing.</title>
        <authorList>
            <person name="Fukushima K."/>
        </authorList>
    </citation>
    <scope>NUCLEOTIDE SEQUENCE</scope>
    <source>
        <strain evidence="8">SING2019-196</strain>
    </source>
</reference>
<dbReference type="InterPro" id="IPR016135">
    <property type="entry name" value="UBQ-conjugating_enzyme/RWD"/>
</dbReference>
<keyword evidence="2" id="KW-0808">Transferase</keyword>
<dbReference type="SUPFAM" id="SSF54495">
    <property type="entry name" value="UBC-like"/>
    <property type="match status" value="1"/>
</dbReference>
<dbReference type="PROSITE" id="PS50127">
    <property type="entry name" value="UBC_2"/>
    <property type="match status" value="1"/>
</dbReference>
<protein>
    <recommendedName>
        <fullName evidence="1">E2 ubiquitin-conjugating enzyme</fullName>
        <ecNumber evidence="1">2.3.2.23</ecNumber>
    </recommendedName>
</protein>
<sequence length="663" mass="73729">MEKPPLSRDTPLNSRKQVIKGTSSSSSTMDSDVIEIPAQVYSKCKALKQKEVIYHEIIDIEDEDIDDIMIIDKKASPKNEGKKPVPSFLTGRGAAAANGSQLIMSAPPLHNISDLEDFGSNSPLTEDKHVDMDLDVWFDDDFATLQEHFDSIDIPPGVEATIPWWPISAESKKQAVSANSSSYSTVQHLAHVGVPEYQHQSSQFDKPQQITKSASMHFHGKGKPVSLMTSSQAGFHVQTDGMILPSWTDTSQFQGSLTPSYGQQPASWTVYQNIPAATVSTSSMSDIPGIKGQIAYSSEISGVSPSFSGWKHISGGNVKSSTSHPAKMSLPALFTGSHFSYVHNPSVQLDDGIATEISVPSDFISIRQGETSESHILQKLKNFKKFDTVEDHSDHHYTNKKEFLKQPSKGWAKKIQEEWKILEKDLPDTIYVRAYETRMDLLRAVIVGAEGTPYHDGIFFFDVYFPSSYPNMPPQVYYHSGGLRLNPNLYNCGKVCLSLLNTWSGSANEKWIPQLSTMLQVLVSIQGLILNSKPYFNEPGYASTVGTIHGEMNSERYNETTFLLSLKTMLYMMRRPPKHFEDFVFGHFFMHAHDILVACEAYLNGAQVGTLVKGGVQSVDIGDKSCSESFKLNLPSYINALVQAFSKIGVKDCEKYRRQPEQH</sequence>
<dbReference type="EMBL" id="BSYO01000006">
    <property type="protein sequence ID" value="GMH05648.1"/>
    <property type="molecule type" value="Genomic_DNA"/>
</dbReference>
<dbReference type="PANTHER" id="PTHR46116:SF41">
    <property type="entry name" value="UBIQUITIN-CONJUGATING ENZYME E2 25-RELATED"/>
    <property type="match status" value="1"/>
</dbReference>
<feature type="domain" description="UBC core" evidence="7">
    <location>
        <begin position="410"/>
        <end position="570"/>
    </location>
</feature>
<dbReference type="CDD" id="cd23837">
    <property type="entry name" value="UBCc_UBE2O"/>
    <property type="match status" value="1"/>
</dbReference>
<gene>
    <name evidence="8" type="ORF">Nepgr_007488</name>
</gene>
<evidence type="ECO:0000256" key="1">
    <source>
        <dbReference type="ARBA" id="ARBA00012486"/>
    </source>
</evidence>
<feature type="region of interest" description="Disordered" evidence="6">
    <location>
        <begin position="1"/>
        <end position="29"/>
    </location>
</feature>
<dbReference type="SMART" id="SM00212">
    <property type="entry name" value="UBCc"/>
    <property type="match status" value="1"/>
</dbReference>
<dbReference type="Proteomes" id="UP001279734">
    <property type="component" value="Unassembled WGS sequence"/>
</dbReference>
<keyword evidence="9" id="KW-1185">Reference proteome</keyword>
<evidence type="ECO:0000256" key="5">
    <source>
        <dbReference type="ARBA" id="ARBA00022840"/>
    </source>
</evidence>
<name>A0AAD3S735_NEPGR</name>
<dbReference type="GO" id="GO:0061631">
    <property type="term" value="F:ubiquitin conjugating enzyme activity"/>
    <property type="evidence" value="ECO:0007669"/>
    <property type="project" value="UniProtKB-EC"/>
</dbReference>
<keyword evidence="5" id="KW-0067">ATP-binding</keyword>
<evidence type="ECO:0000256" key="4">
    <source>
        <dbReference type="ARBA" id="ARBA00022786"/>
    </source>
</evidence>
<proteinExistence type="predicted"/>
<dbReference type="Pfam" id="PF00179">
    <property type="entry name" value="UQ_con"/>
    <property type="match status" value="1"/>
</dbReference>
<accession>A0AAD3S735</accession>
<dbReference type="FunFam" id="3.10.110.10:FF:000028">
    <property type="entry name" value="Probable ubiquitin-conjugating enzyme E2 23"/>
    <property type="match status" value="1"/>
</dbReference>
<dbReference type="InterPro" id="IPR000608">
    <property type="entry name" value="UBC"/>
</dbReference>
<evidence type="ECO:0000256" key="3">
    <source>
        <dbReference type="ARBA" id="ARBA00022741"/>
    </source>
</evidence>
<keyword evidence="3" id="KW-0547">Nucleotide-binding</keyword>
<organism evidence="8 9">
    <name type="scientific">Nepenthes gracilis</name>
    <name type="common">Slender pitcher plant</name>
    <dbReference type="NCBI Taxonomy" id="150966"/>
    <lineage>
        <taxon>Eukaryota</taxon>
        <taxon>Viridiplantae</taxon>
        <taxon>Streptophyta</taxon>
        <taxon>Embryophyta</taxon>
        <taxon>Tracheophyta</taxon>
        <taxon>Spermatophyta</taxon>
        <taxon>Magnoliopsida</taxon>
        <taxon>eudicotyledons</taxon>
        <taxon>Gunneridae</taxon>
        <taxon>Pentapetalae</taxon>
        <taxon>Caryophyllales</taxon>
        <taxon>Nepenthaceae</taxon>
        <taxon>Nepenthes</taxon>
    </lineage>
</organism>
<evidence type="ECO:0000256" key="2">
    <source>
        <dbReference type="ARBA" id="ARBA00022679"/>
    </source>
</evidence>
<dbReference type="EC" id="2.3.2.23" evidence="1"/>
<dbReference type="Gene3D" id="3.10.110.10">
    <property type="entry name" value="Ubiquitin Conjugating Enzyme"/>
    <property type="match status" value="1"/>
</dbReference>
<evidence type="ECO:0000259" key="7">
    <source>
        <dbReference type="PROSITE" id="PS50127"/>
    </source>
</evidence>
<comment type="caution">
    <text evidence="8">The sequence shown here is derived from an EMBL/GenBank/DDBJ whole genome shotgun (WGS) entry which is preliminary data.</text>
</comment>